<dbReference type="InterPro" id="IPR035919">
    <property type="entry name" value="EAL_sf"/>
</dbReference>
<comment type="caution">
    <text evidence="7">The sequence shown here is derived from an EMBL/GenBank/DDBJ whole genome shotgun (WGS) entry which is preliminary data.</text>
</comment>
<dbReference type="SUPFAM" id="SSF55073">
    <property type="entry name" value="Nucleotide cyclase"/>
    <property type="match status" value="1"/>
</dbReference>
<feature type="transmembrane region" description="Helical" evidence="1">
    <location>
        <begin position="12"/>
        <end position="35"/>
    </location>
</feature>
<feature type="transmembrane region" description="Helical" evidence="1">
    <location>
        <begin position="255"/>
        <end position="279"/>
    </location>
</feature>
<dbReference type="SUPFAM" id="SSF141868">
    <property type="entry name" value="EAL domain-like"/>
    <property type="match status" value="1"/>
</dbReference>
<gene>
    <name evidence="7" type="ORF">HLH33_11060</name>
</gene>
<dbReference type="GO" id="GO:0016020">
    <property type="term" value="C:membrane"/>
    <property type="evidence" value="ECO:0007669"/>
    <property type="project" value="UniProtKB-UniRule"/>
</dbReference>
<keyword evidence="1" id="KW-1133">Transmembrane helix</keyword>
<dbReference type="NCBIfam" id="TIGR00254">
    <property type="entry name" value="GGDEF"/>
    <property type="match status" value="1"/>
</dbReference>
<dbReference type="InterPro" id="IPR005330">
    <property type="entry name" value="MHYT_dom"/>
</dbReference>
<proteinExistence type="predicted"/>
<dbReference type="SMART" id="SM00052">
    <property type="entry name" value="EAL"/>
    <property type="match status" value="1"/>
</dbReference>
<dbReference type="PROSITE" id="PS50112">
    <property type="entry name" value="PAS"/>
    <property type="match status" value="1"/>
</dbReference>
<organism evidence="7 8">
    <name type="scientific">Gluconacetobacter diazotrophicus</name>
    <name type="common">Acetobacter diazotrophicus</name>
    <dbReference type="NCBI Taxonomy" id="33996"/>
    <lineage>
        <taxon>Bacteria</taxon>
        <taxon>Pseudomonadati</taxon>
        <taxon>Pseudomonadota</taxon>
        <taxon>Alphaproteobacteria</taxon>
        <taxon>Acetobacterales</taxon>
        <taxon>Acetobacteraceae</taxon>
        <taxon>Gluconacetobacter</taxon>
    </lineage>
</organism>
<feature type="transmembrane region" description="Helical" evidence="1">
    <location>
        <begin position="186"/>
        <end position="205"/>
    </location>
</feature>
<evidence type="ECO:0000313" key="7">
    <source>
        <dbReference type="EMBL" id="MBB2156843.1"/>
    </source>
</evidence>
<feature type="transmembrane region" description="Helical" evidence="1">
    <location>
        <begin position="85"/>
        <end position="107"/>
    </location>
</feature>
<dbReference type="Pfam" id="PF12860">
    <property type="entry name" value="PAS_7"/>
    <property type="match status" value="1"/>
</dbReference>
<dbReference type="InterPro" id="IPR052155">
    <property type="entry name" value="Biofilm_reg_signaling"/>
</dbReference>
<dbReference type="Pfam" id="PF00990">
    <property type="entry name" value="GGDEF"/>
    <property type="match status" value="1"/>
</dbReference>
<dbReference type="InterPro" id="IPR029787">
    <property type="entry name" value="Nucleotide_cyclase"/>
</dbReference>
<dbReference type="InterPro" id="IPR001633">
    <property type="entry name" value="EAL_dom"/>
</dbReference>
<feature type="domain" description="EAL" evidence="4">
    <location>
        <begin position="720"/>
        <end position="970"/>
    </location>
</feature>
<dbReference type="Pfam" id="PF13426">
    <property type="entry name" value="PAS_9"/>
    <property type="match status" value="1"/>
</dbReference>
<dbReference type="InterPro" id="IPR000700">
    <property type="entry name" value="PAS-assoc_C"/>
</dbReference>
<dbReference type="Gene3D" id="3.30.450.20">
    <property type="entry name" value="PAS domain"/>
    <property type="match status" value="2"/>
</dbReference>
<feature type="domain" description="GGDEF" evidence="5">
    <location>
        <begin position="579"/>
        <end position="711"/>
    </location>
</feature>
<evidence type="ECO:0000259" key="4">
    <source>
        <dbReference type="PROSITE" id="PS50883"/>
    </source>
</evidence>
<evidence type="ECO:0000259" key="3">
    <source>
        <dbReference type="PROSITE" id="PS50113"/>
    </source>
</evidence>
<evidence type="ECO:0000259" key="5">
    <source>
        <dbReference type="PROSITE" id="PS50887"/>
    </source>
</evidence>
<dbReference type="SMART" id="SM00267">
    <property type="entry name" value="GGDEF"/>
    <property type="match status" value="1"/>
</dbReference>
<accession>A0A7W4I5X2</accession>
<dbReference type="InterPro" id="IPR043128">
    <property type="entry name" value="Rev_trsase/Diguanyl_cyclase"/>
</dbReference>
<protein>
    <submittedName>
        <fullName evidence="7">EAL domain-containing protein</fullName>
    </submittedName>
</protein>
<dbReference type="PROSITE" id="PS50887">
    <property type="entry name" value="GGDEF"/>
    <property type="match status" value="1"/>
</dbReference>
<dbReference type="InterPro" id="IPR000014">
    <property type="entry name" value="PAS"/>
</dbReference>
<feature type="transmembrane region" description="Helical" evidence="1">
    <location>
        <begin position="47"/>
        <end position="73"/>
    </location>
</feature>
<dbReference type="InterPro" id="IPR000160">
    <property type="entry name" value="GGDEF_dom"/>
</dbReference>
<dbReference type="PROSITE" id="PS50924">
    <property type="entry name" value="MHYT"/>
    <property type="match status" value="1"/>
</dbReference>
<sequence length="983" mass="107383">MSRILAWVILKHGVIGVAAAVMLCVSSSYVAMMLLRRLRRTAGRGRVIWAAAAGVAGGFGVWATHFLGMLAFGSDVVAAYRLRPVVLSLGVSMLASGAAVLLAGCVAPVAAGALAGGDADGDADAGADRAARTRRTRMREILVGVGAGILFILGVAAMHVMGLQAAMHVMGLQAARMHGLTWNEPMSALALLVGGGFSIAAFLTARWGSSAPFRCLVPAWLMTLAIMSLHFIAMADTDVVAASSPPDLARHLLSPMLMVVIIGVMACALLPIGLAASIITYRAELAAWRNELGFRLLVDEARDYAVYMLDDAGRVTTWNVGAQRLTGYSAREVLGRVGGRLYSEAERRDGVPQRLLAEAREGTVAREGWRYRKDGSPFWASVTINPVRDEAGAQVGFAVSVRDDTKRKTDADRIAQMTRNLDIALQNMSHGLCLFGADARLILANGRYAEIFGLPEGAAKPGMTYRALLTLVYTRRGLSAEAVRRRVDGTFERQMALVRRRRGGTSVLHPRPDMAVQVQYRIMADGGWVATYEDITERLRAEARITYLAHHDSLTGLANRAWFTEALDRALTLAASGTQRVAVIGIDLDKFKEINDQHGHAVGDQVLVTLAARIRDVLEDDELVARLGGDEFAAAKRFDDMAELNAFIGRLEECLSQPIGVDGFELRPNASIGVSLYPRDAETVEALMGDADLAMYRAKGALREHVCFYEAEMDEAARDRRSLVAALWEAVDHHQFHLHFQVQKRVATGEITGFEVLLRWHHPERGWVAPMDFIPLAEECGAILPIGEWVLRQACREAARWSRPYRIAVNLSAVQLGEDGLADMVRAILEETGLAPSRLELEITETAIIVDKQQSLRTLQRIKALGVSISIDDFGVGYSSLETLRTFPFDKIKMDRSFMTEIERSPESKAILRAILALGRSLTIPVLAEGVETQVQLDILHAEGCIEAQGYLLGRPKPMEIDAEPYRPLDEDGWSDLSFEKIT</sequence>
<dbReference type="PROSITE" id="PS50883">
    <property type="entry name" value="EAL"/>
    <property type="match status" value="1"/>
</dbReference>
<dbReference type="SUPFAM" id="SSF55785">
    <property type="entry name" value="PYP-like sensor domain (PAS domain)"/>
    <property type="match status" value="2"/>
</dbReference>
<feature type="transmembrane region" description="Helical" evidence="1">
    <location>
        <begin position="141"/>
        <end position="166"/>
    </location>
</feature>
<evidence type="ECO:0000256" key="1">
    <source>
        <dbReference type="PROSITE-ProRule" id="PRU00244"/>
    </source>
</evidence>
<dbReference type="CDD" id="cd00130">
    <property type="entry name" value="PAS"/>
    <property type="match status" value="1"/>
</dbReference>
<dbReference type="RefSeq" id="WP_183115957.1">
    <property type="nucleotide sequence ID" value="NZ_JABEQG010000019.1"/>
</dbReference>
<keyword evidence="1" id="KW-0812">Transmembrane</keyword>
<dbReference type="Pfam" id="PF03707">
    <property type="entry name" value="MHYT"/>
    <property type="match status" value="1"/>
</dbReference>
<dbReference type="PANTHER" id="PTHR44757">
    <property type="entry name" value="DIGUANYLATE CYCLASE DGCP"/>
    <property type="match status" value="1"/>
</dbReference>
<dbReference type="Proteomes" id="UP000550787">
    <property type="component" value="Unassembled WGS sequence"/>
</dbReference>
<dbReference type="Pfam" id="PF00563">
    <property type="entry name" value="EAL"/>
    <property type="match status" value="1"/>
</dbReference>
<dbReference type="PANTHER" id="PTHR44757:SF2">
    <property type="entry name" value="BIOFILM ARCHITECTURE MAINTENANCE PROTEIN MBAA"/>
    <property type="match status" value="1"/>
</dbReference>
<dbReference type="InterPro" id="IPR035965">
    <property type="entry name" value="PAS-like_dom_sf"/>
</dbReference>
<evidence type="ECO:0000259" key="2">
    <source>
        <dbReference type="PROSITE" id="PS50112"/>
    </source>
</evidence>
<feature type="transmembrane region" description="Helical" evidence="1">
    <location>
        <begin position="217"/>
        <end position="235"/>
    </location>
</feature>
<dbReference type="Gene3D" id="3.20.20.450">
    <property type="entry name" value="EAL domain"/>
    <property type="match status" value="1"/>
</dbReference>
<dbReference type="AlphaFoldDB" id="A0A7W4I5X2"/>
<dbReference type="NCBIfam" id="TIGR00229">
    <property type="entry name" value="sensory_box"/>
    <property type="match status" value="1"/>
</dbReference>
<dbReference type="PROSITE" id="PS50113">
    <property type="entry name" value="PAC"/>
    <property type="match status" value="1"/>
</dbReference>
<reference evidence="7 8" key="1">
    <citation type="submission" date="2020-04" db="EMBL/GenBank/DDBJ databases">
        <title>Description of novel Gluconacetobacter.</title>
        <authorList>
            <person name="Sombolestani A."/>
        </authorList>
    </citation>
    <scope>NUCLEOTIDE SEQUENCE [LARGE SCALE GENOMIC DNA]</scope>
    <source>
        <strain evidence="7 8">LMG 7603</strain>
    </source>
</reference>
<keyword evidence="1" id="KW-0472">Membrane</keyword>
<name>A0A7W4I5X2_GLUDI</name>
<feature type="domain" description="PAS" evidence="2">
    <location>
        <begin position="290"/>
        <end position="336"/>
    </location>
</feature>
<evidence type="ECO:0000313" key="8">
    <source>
        <dbReference type="Proteomes" id="UP000550787"/>
    </source>
</evidence>
<dbReference type="EMBL" id="JABEQG010000019">
    <property type="protein sequence ID" value="MBB2156843.1"/>
    <property type="molecule type" value="Genomic_DNA"/>
</dbReference>
<dbReference type="Gene3D" id="3.30.70.270">
    <property type="match status" value="1"/>
</dbReference>
<dbReference type="CDD" id="cd01948">
    <property type="entry name" value="EAL"/>
    <property type="match status" value="1"/>
</dbReference>
<dbReference type="CDD" id="cd01949">
    <property type="entry name" value="GGDEF"/>
    <property type="match status" value="1"/>
</dbReference>
<feature type="domain" description="PAC" evidence="3">
    <location>
        <begin position="358"/>
        <end position="416"/>
    </location>
</feature>
<feature type="domain" description="MHYT" evidence="6">
    <location>
        <begin position="12"/>
        <end position="240"/>
    </location>
</feature>
<evidence type="ECO:0000259" key="6">
    <source>
        <dbReference type="PROSITE" id="PS50924"/>
    </source>
</evidence>